<comment type="caution">
    <text evidence="1">The sequence shown here is derived from an EMBL/GenBank/DDBJ whole genome shotgun (WGS) entry which is preliminary data.</text>
</comment>
<evidence type="ECO:0000313" key="1">
    <source>
        <dbReference type="EMBL" id="MBB5282729.1"/>
    </source>
</evidence>
<dbReference type="SUPFAM" id="SSF53335">
    <property type="entry name" value="S-adenosyl-L-methionine-dependent methyltransferases"/>
    <property type="match status" value="1"/>
</dbReference>
<organism evidence="1 2">
    <name type="scientific">Rhabdobacter roseus</name>
    <dbReference type="NCBI Taxonomy" id="1655419"/>
    <lineage>
        <taxon>Bacteria</taxon>
        <taxon>Pseudomonadati</taxon>
        <taxon>Bacteroidota</taxon>
        <taxon>Cytophagia</taxon>
        <taxon>Cytophagales</taxon>
        <taxon>Cytophagaceae</taxon>
        <taxon>Rhabdobacter</taxon>
    </lineage>
</organism>
<keyword evidence="2" id="KW-1185">Reference proteome</keyword>
<reference evidence="1 2" key="1">
    <citation type="submission" date="2020-08" db="EMBL/GenBank/DDBJ databases">
        <title>Genomic Encyclopedia of Type Strains, Phase IV (KMG-IV): sequencing the most valuable type-strain genomes for metagenomic binning, comparative biology and taxonomic classification.</title>
        <authorList>
            <person name="Goeker M."/>
        </authorList>
    </citation>
    <scope>NUCLEOTIDE SEQUENCE [LARGE SCALE GENOMIC DNA]</scope>
    <source>
        <strain evidence="1 2">DSM 105074</strain>
    </source>
</reference>
<dbReference type="AlphaFoldDB" id="A0A840TSR4"/>
<dbReference type="EMBL" id="JACHGF010000001">
    <property type="protein sequence ID" value="MBB5282729.1"/>
    <property type="molecule type" value="Genomic_DNA"/>
</dbReference>
<sequence>MKKVKQQVWALLNALGMGGALQLHLASGLRDDGWFRSFQTKRPVDAQGQPIPWYSYPFLYFIEPRIKAHFEVFEYGSGNSTRWYAQRVQHIAAVEHDTDWIKIVAPQLPQNARLIEKPLGNPYVQAVALEGKKYHIVVVDGRQRVDCARYAINYLTPDGVLILDNSEREIYQPAREYLQQQGFRCLDFRGMTPIVSINSCTSVFYRDGNCLDI</sequence>
<proteinExistence type="predicted"/>
<dbReference type="Proteomes" id="UP000557307">
    <property type="component" value="Unassembled WGS sequence"/>
</dbReference>
<evidence type="ECO:0008006" key="3">
    <source>
        <dbReference type="Google" id="ProtNLM"/>
    </source>
</evidence>
<protein>
    <recommendedName>
        <fullName evidence="3">FkbM family methyltransferase</fullName>
    </recommendedName>
</protein>
<evidence type="ECO:0000313" key="2">
    <source>
        <dbReference type="Proteomes" id="UP000557307"/>
    </source>
</evidence>
<name>A0A840TSR4_9BACT</name>
<dbReference type="InterPro" id="IPR029063">
    <property type="entry name" value="SAM-dependent_MTases_sf"/>
</dbReference>
<accession>A0A840TSR4</accession>
<gene>
    <name evidence="1" type="ORF">HNQ92_000850</name>
</gene>
<dbReference type="RefSeq" id="WP_343062944.1">
    <property type="nucleotide sequence ID" value="NZ_JACHGF010000001.1"/>
</dbReference>
<dbReference type="Gene3D" id="3.40.50.150">
    <property type="entry name" value="Vaccinia Virus protein VP39"/>
    <property type="match status" value="1"/>
</dbReference>